<evidence type="ECO:0000259" key="3">
    <source>
        <dbReference type="Pfam" id="PF00294"/>
    </source>
</evidence>
<protein>
    <recommendedName>
        <fullName evidence="3">Carbohydrate kinase PfkB domain-containing protein</fullName>
    </recommendedName>
</protein>
<comment type="caution">
    <text evidence="4">The sequence shown here is derived from an EMBL/GenBank/DDBJ whole genome shotgun (WGS) entry which is preliminary data.</text>
</comment>
<dbReference type="Pfam" id="PF00294">
    <property type="entry name" value="PfkB"/>
    <property type="match status" value="1"/>
</dbReference>
<keyword evidence="2" id="KW-0418">Kinase</keyword>
<dbReference type="RefSeq" id="WP_112144067.1">
    <property type="nucleotide sequence ID" value="NZ_PRLC01000003.1"/>
</dbReference>
<dbReference type="SUPFAM" id="SSF53613">
    <property type="entry name" value="Ribokinase-like"/>
    <property type="match status" value="1"/>
</dbReference>
<dbReference type="PROSITE" id="PS00584">
    <property type="entry name" value="PFKB_KINASES_2"/>
    <property type="match status" value="1"/>
</dbReference>
<name>A0A329UQS5_9FIRM</name>
<dbReference type="InterPro" id="IPR002173">
    <property type="entry name" value="Carboh/pur_kinase_PfkB_CS"/>
</dbReference>
<proteinExistence type="predicted"/>
<keyword evidence="1" id="KW-0808">Transferase</keyword>
<evidence type="ECO:0000313" key="4">
    <source>
        <dbReference type="EMBL" id="RAW62922.1"/>
    </source>
</evidence>
<evidence type="ECO:0000256" key="2">
    <source>
        <dbReference type="ARBA" id="ARBA00022777"/>
    </source>
</evidence>
<gene>
    <name evidence="4" type="ORF">C4N23_03435</name>
</gene>
<keyword evidence="5" id="KW-1185">Reference proteome</keyword>
<dbReference type="InterPro" id="IPR029056">
    <property type="entry name" value="Ribokinase-like"/>
</dbReference>
<evidence type="ECO:0000313" key="5">
    <source>
        <dbReference type="Proteomes" id="UP000250429"/>
    </source>
</evidence>
<dbReference type="EMBL" id="PRLC01000003">
    <property type="protein sequence ID" value="RAW62922.1"/>
    <property type="molecule type" value="Genomic_DNA"/>
</dbReference>
<dbReference type="PANTHER" id="PTHR10584">
    <property type="entry name" value="SUGAR KINASE"/>
    <property type="match status" value="1"/>
</dbReference>
<dbReference type="GO" id="GO:0016301">
    <property type="term" value="F:kinase activity"/>
    <property type="evidence" value="ECO:0007669"/>
    <property type="project" value="UniProtKB-KW"/>
</dbReference>
<dbReference type="AlphaFoldDB" id="A0A329UQS5"/>
<dbReference type="PANTHER" id="PTHR10584:SF166">
    <property type="entry name" value="RIBOKINASE"/>
    <property type="match status" value="1"/>
</dbReference>
<evidence type="ECO:0000256" key="1">
    <source>
        <dbReference type="ARBA" id="ARBA00022679"/>
    </source>
</evidence>
<reference evidence="4 5" key="1">
    <citation type="submission" date="2018-02" db="EMBL/GenBank/DDBJ databases">
        <title>Complete genome sequencing of Faecalibacterium prausnitzii strains isolated from the human gut.</title>
        <authorList>
            <person name="Fitzgerald B.C."/>
            <person name="Shkoporov A.N."/>
            <person name="Ross P.R."/>
            <person name="Hill C."/>
        </authorList>
    </citation>
    <scope>NUCLEOTIDE SEQUENCE [LARGE SCALE GENOMIC DNA]</scope>
    <source>
        <strain evidence="4 5">APC922/41-1</strain>
    </source>
</reference>
<accession>A0A329UQS5</accession>
<sequence length="267" mass="30421">MKKAIAMADNCIDVYYRMDRYYLTGNSIDFAINYKAQGGDVTEMTVLGNDVFADALVERLKQRDIPLRVLKRIDRPTGMAKMDLVDGDKKHLEFHGNAMEEIELSAEDMEFVKGFDIVYAERWAKVERYIAALRQPGQIWVYDFSKRLEQPSNDALLPYLDYAFFSYDKDDDYIREFMRRTKAKGAGCVIAMLGEHGSLAYDGQRFYHQAAENVPVVNTVGAGDSYIAAFTYGVSLGESIPQCMARGKALATRIVQQFDPYLQEKEQ</sequence>
<dbReference type="Proteomes" id="UP000250429">
    <property type="component" value="Unassembled WGS sequence"/>
</dbReference>
<feature type="domain" description="Carbohydrate kinase PfkB" evidence="3">
    <location>
        <begin position="25"/>
        <end position="259"/>
    </location>
</feature>
<dbReference type="Gene3D" id="3.40.1190.20">
    <property type="match status" value="1"/>
</dbReference>
<dbReference type="InterPro" id="IPR011611">
    <property type="entry name" value="PfkB_dom"/>
</dbReference>
<organism evidence="4 5">
    <name type="scientific">Faecalibacterium hattorii</name>
    <dbReference type="NCBI Taxonomy" id="2935520"/>
    <lineage>
        <taxon>Bacteria</taxon>
        <taxon>Bacillati</taxon>
        <taxon>Bacillota</taxon>
        <taxon>Clostridia</taxon>
        <taxon>Eubacteriales</taxon>
        <taxon>Oscillospiraceae</taxon>
        <taxon>Faecalibacterium</taxon>
    </lineage>
</organism>